<reference evidence="3 4" key="1">
    <citation type="submission" date="2020-08" db="EMBL/GenBank/DDBJ databases">
        <title>Genomic Encyclopedia of Type Strains, Phase IV (KMG-IV): sequencing the most valuable type-strain genomes for metagenomic binning, comparative biology and taxonomic classification.</title>
        <authorList>
            <person name="Goeker M."/>
        </authorList>
    </citation>
    <scope>NUCLEOTIDE SEQUENCE [LARGE SCALE GENOMIC DNA]</scope>
    <source>
        <strain evidence="3 4">DSM 24696</strain>
    </source>
</reference>
<dbReference type="Pfam" id="PF07435">
    <property type="entry name" value="YycH"/>
    <property type="match status" value="1"/>
</dbReference>
<keyword evidence="4" id="KW-1185">Reference proteome</keyword>
<dbReference type="InterPro" id="IPR042274">
    <property type="entry name" value="YycH/YycI_2"/>
</dbReference>
<sequence>MIEHIKTVLLTVLILTSVYLTWLIWTYQPEYRLLEPTEYIESTEIGEEKEVTDIVRPREIVFHDGVRHEWLIPGEDHVSMFLAELTELEIEQLVTSSSTAVSMSQQIGGFEFIYPAPIYSEDIEQLFDISEEEMSISKVDRIVLFVNEQNEQADVSIQFISYDEKSVVQGKTDMTFEDLEALRANVENVTVPAKAEVFNENEESDIEEISYFPSEPLEMKRYTFMSNVIQVKTFKELMFSDPEHVQHYFQGNSEESFSDGNRILNIENGGDVINYVHPVLSDPEPTEGDGMVQESLDFVNSHGGWTDTYLYDDYNVSTYHENVTFRLSISGTPVLGSNIGDDRLYTMNLQKTSGRIEEYTRPLFELEDDPFEFEESISLSPATEILKKLDKSEEVDIDSVDDIQIGQHMTKQQSFLIFQPQWFMKYHGSWQPIPDLDESEQEVAGEVSVRGLE</sequence>
<name>A0A840QTR0_9BACI</name>
<feature type="transmembrane region" description="Helical" evidence="1">
    <location>
        <begin position="7"/>
        <end position="25"/>
    </location>
</feature>
<dbReference type="AlphaFoldDB" id="A0A840QTR0"/>
<evidence type="ECO:0000256" key="1">
    <source>
        <dbReference type="SAM" id="Phobius"/>
    </source>
</evidence>
<evidence type="ECO:0000259" key="2">
    <source>
        <dbReference type="Pfam" id="PF07435"/>
    </source>
</evidence>
<dbReference type="EMBL" id="JACHHB010000016">
    <property type="protein sequence ID" value="MBB5174754.1"/>
    <property type="molecule type" value="Genomic_DNA"/>
</dbReference>
<dbReference type="Proteomes" id="UP000551878">
    <property type="component" value="Unassembled WGS sequence"/>
</dbReference>
<accession>A0A840QTR0</accession>
<keyword evidence="1" id="KW-0812">Transmembrane</keyword>
<keyword evidence="1" id="KW-1133">Transmembrane helix</keyword>
<organism evidence="3 4">
    <name type="scientific">Texcoconibacillus texcoconensis</name>
    <dbReference type="NCBI Taxonomy" id="1095777"/>
    <lineage>
        <taxon>Bacteria</taxon>
        <taxon>Bacillati</taxon>
        <taxon>Bacillota</taxon>
        <taxon>Bacilli</taxon>
        <taxon>Bacillales</taxon>
        <taxon>Bacillaceae</taxon>
        <taxon>Texcoconibacillus</taxon>
    </lineage>
</organism>
<dbReference type="InterPro" id="IPR009996">
    <property type="entry name" value="YycH"/>
</dbReference>
<gene>
    <name evidence="3" type="ORF">HNQ41_002972</name>
</gene>
<keyword evidence="1" id="KW-0472">Membrane</keyword>
<dbReference type="RefSeq" id="WP_184665160.1">
    <property type="nucleotide sequence ID" value="NZ_JACHHB010000016.1"/>
</dbReference>
<evidence type="ECO:0000313" key="3">
    <source>
        <dbReference type="EMBL" id="MBB5174754.1"/>
    </source>
</evidence>
<proteinExistence type="predicted"/>
<protein>
    <submittedName>
        <fullName evidence="3">Regulatory protein YycH of two-component signal transduction system YycFG</fullName>
    </submittedName>
</protein>
<comment type="caution">
    <text evidence="3">The sequence shown here is derived from an EMBL/GenBank/DDBJ whole genome shotgun (WGS) entry which is preliminary data.</text>
</comment>
<dbReference type="CDD" id="cd15787">
    <property type="entry name" value="YycH_N"/>
    <property type="match status" value="1"/>
</dbReference>
<evidence type="ECO:0000313" key="4">
    <source>
        <dbReference type="Proteomes" id="UP000551878"/>
    </source>
</evidence>
<dbReference type="Gene3D" id="3.10.450.310">
    <property type="match status" value="1"/>
</dbReference>
<feature type="domain" description="Regulatory protein YycH" evidence="2">
    <location>
        <begin position="3"/>
        <end position="439"/>
    </location>
</feature>
<dbReference type="Gene3D" id="3.30.310.160">
    <property type="entry name" value="YycH protein, domain 2"/>
    <property type="match status" value="1"/>
</dbReference>